<protein>
    <recommendedName>
        <fullName evidence="2">Tat pathway signal protein</fullName>
    </recommendedName>
</protein>
<gene>
    <name evidence="1" type="ORF">METZ01_LOCUS39832</name>
</gene>
<name>A0A381R7W6_9ZZZZ</name>
<dbReference type="AlphaFoldDB" id="A0A381R7W6"/>
<dbReference type="Pfam" id="PF13618">
    <property type="entry name" value="Gluconate_2-dh3"/>
    <property type="match status" value="1"/>
</dbReference>
<evidence type="ECO:0008006" key="2">
    <source>
        <dbReference type="Google" id="ProtNLM"/>
    </source>
</evidence>
<dbReference type="InterPro" id="IPR027056">
    <property type="entry name" value="Gluconate_2DH_su3"/>
</dbReference>
<evidence type="ECO:0000313" key="1">
    <source>
        <dbReference type="EMBL" id="SUZ86978.1"/>
    </source>
</evidence>
<sequence>MLIPMNRRMALKVMAVAAATPGLTSCATEAEDGADGSLSIGTAGPTGTAWDPDLLSPVIPWERILTQDELETLASLCDVIIPADERSPSASQLGTHDYIDEWVSAPYSRMGRDRVLIREGLVWLDEETSRRFGQGTRFRNLSPERKDGICSDIAYLPDAAPEFQTGARFFTRVRDLTAGAFWTTEEGMQDLPYIGNVPLERWDPPPREVLEYLGLA</sequence>
<dbReference type="PROSITE" id="PS51257">
    <property type="entry name" value="PROKAR_LIPOPROTEIN"/>
    <property type="match status" value="1"/>
</dbReference>
<reference evidence="1" key="1">
    <citation type="submission" date="2018-05" db="EMBL/GenBank/DDBJ databases">
        <authorList>
            <person name="Lanie J.A."/>
            <person name="Ng W.-L."/>
            <person name="Kazmierczak K.M."/>
            <person name="Andrzejewski T.M."/>
            <person name="Davidsen T.M."/>
            <person name="Wayne K.J."/>
            <person name="Tettelin H."/>
            <person name="Glass J.I."/>
            <person name="Rusch D."/>
            <person name="Podicherti R."/>
            <person name="Tsui H.-C.T."/>
            <person name="Winkler M.E."/>
        </authorList>
    </citation>
    <scope>NUCLEOTIDE SEQUENCE</scope>
</reference>
<accession>A0A381R7W6</accession>
<organism evidence="1">
    <name type="scientific">marine metagenome</name>
    <dbReference type="NCBI Taxonomy" id="408172"/>
    <lineage>
        <taxon>unclassified sequences</taxon>
        <taxon>metagenomes</taxon>
        <taxon>ecological metagenomes</taxon>
    </lineage>
</organism>
<dbReference type="EMBL" id="UINC01001705">
    <property type="protein sequence ID" value="SUZ86978.1"/>
    <property type="molecule type" value="Genomic_DNA"/>
</dbReference>
<proteinExistence type="predicted"/>